<dbReference type="PROSITE" id="PS50181">
    <property type="entry name" value="FBOX"/>
    <property type="match status" value="1"/>
</dbReference>
<keyword evidence="3" id="KW-1185">Reference proteome</keyword>
<evidence type="ECO:0000313" key="3">
    <source>
        <dbReference type="Proteomes" id="UP001443914"/>
    </source>
</evidence>
<dbReference type="InterPro" id="IPR001810">
    <property type="entry name" value="F-box_dom"/>
</dbReference>
<gene>
    <name evidence="2" type="ORF">RND81_08G201000</name>
</gene>
<dbReference type="Pfam" id="PF12937">
    <property type="entry name" value="F-box-like"/>
    <property type="match status" value="1"/>
</dbReference>
<dbReference type="PANTHER" id="PTHR31672:SF13">
    <property type="entry name" value="F-BOX PROTEIN CPR30-LIKE"/>
    <property type="match status" value="1"/>
</dbReference>
<dbReference type="SMART" id="SM00256">
    <property type="entry name" value="FBOX"/>
    <property type="match status" value="1"/>
</dbReference>
<dbReference type="InterPro" id="IPR011043">
    <property type="entry name" value="Gal_Oxase/kelch_b-propeller"/>
</dbReference>
<dbReference type="AlphaFoldDB" id="A0AAW1JBD0"/>
<evidence type="ECO:0000313" key="2">
    <source>
        <dbReference type="EMBL" id="KAK9699874.1"/>
    </source>
</evidence>
<name>A0AAW1JBD0_SAPOF</name>
<dbReference type="InterPro" id="IPR036047">
    <property type="entry name" value="F-box-like_dom_sf"/>
</dbReference>
<dbReference type="Gene3D" id="1.20.1280.50">
    <property type="match status" value="1"/>
</dbReference>
<dbReference type="SUPFAM" id="SSF50965">
    <property type="entry name" value="Galactose oxidase, central domain"/>
    <property type="match status" value="1"/>
</dbReference>
<dbReference type="CDD" id="cd22157">
    <property type="entry name" value="F-box_AtFBW1-like"/>
    <property type="match status" value="1"/>
</dbReference>
<dbReference type="PANTHER" id="PTHR31672">
    <property type="entry name" value="BNACNNG10540D PROTEIN"/>
    <property type="match status" value="1"/>
</dbReference>
<sequence length="406" mass="47032">MAAYLPTEIIADILSRLPPKPLCRCKTVSKIWNSLINSQYLIKLHLSQTLKSNPILVICRNSLSVGKFFAGRLRFSAIDHPVKHLSVIPRVRLIGSCNGILCISDIFKKIVFFYNPCTKTRRLIPPIDGEHPLETLFNLSAHRLIDYIVVFGFGYDSGSDDYKLLRIIECYGEHERFYREVRVYSLRSNSWKIVEDKFDYYPHQRMNGVHINGLLYFALSDENGVPFATCLDLRTENFSVFDMFKYETSFDIRDFILLELKGCFAVMANYWKYDLDTQFGCADLWVMKENGKKESWVRLFRISDLPRIGSLTHIRPVFYSKDGGRILLELDGCKFGWFDWCSNMFERVEASGLLSKDSPFDTYTFVPSIVSLRTDEDHAKEKVVPKKNITKKNLDGFLSTGFKLRL</sequence>
<reference evidence="2" key="1">
    <citation type="submission" date="2024-03" db="EMBL/GenBank/DDBJ databases">
        <title>WGS assembly of Saponaria officinalis var. Norfolk2.</title>
        <authorList>
            <person name="Jenkins J."/>
            <person name="Shu S."/>
            <person name="Grimwood J."/>
            <person name="Barry K."/>
            <person name="Goodstein D."/>
            <person name="Schmutz J."/>
            <person name="Leebens-Mack J."/>
            <person name="Osbourn A."/>
        </authorList>
    </citation>
    <scope>NUCLEOTIDE SEQUENCE [LARGE SCALE GENOMIC DNA]</scope>
    <source>
        <strain evidence="2">JIC</strain>
    </source>
</reference>
<proteinExistence type="predicted"/>
<organism evidence="2 3">
    <name type="scientific">Saponaria officinalis</name>
    <name type="common">Common soapwort</name>
    <name type="synonym">Lychnis saponaria</name>
    <dbReference type="NCBI Taxonomy" id="3572"/>
    <lineage>
        <taxon>Eukaryota</taxon>
        <taxon>Viridiplantae</taxon>
        <taxon>Streptophyta</taxon>
        <taxon>Embryophyta</taxon>
        <taxon>Tracheophyta</taxon>
        <taxon>Spermatophyta</taxon>
        <taxon>Magnoliopsida</taxon>
        <taxon>eudicotyledons</taxon>
        <taxon>Gunneridae</taxon>
        <taxon>Pentapetalae</taxon>
        <taxon>Caryophyllales</taxon>
        <taxon>Caryophyllaceae</taxon>
        <taxon>Caryophylleae</taxon>
        <taxon>Saponaria</taxon>
    </lineage>
</organism>
<comment type="caution">
    <text evidence="2">The sequence shown here is derived from an EMBL/GenBank/DDBJ whole genome shotgun (WGS) entry which is preliminary data.</text>
</comment>
<dbReference type="InterPro" id="IPR006527">
    <property type="entry name" value="F-box-assoc_dom_typ1"/>
</dbReference>
<dbReference type="EMBL" id="JBDFQZ010000008">
    <property type="protein sequence ID" value="KAK9699874.1"/>
    <property type="molecule type" value="Genomic_DNA"/>
</dbReference>
<evidence type="ECO:0000259" key="1">
    <source>
        <dbReference type="PROSITE" id="PS50181"/>
    </source>
</evidence>
<feature type="domain" description="F-box" evidence="1">
    <location>
        <begin position="1"/>
        <end position="44"/>
    </location>
</feature>
<dbReference type="NCBIfam" id="TIGR01640">
    <property type="entry name" value="F_box_assoc_1"/>
    <property type="match status" value="1"/>
</dbReference>
<dbReference type="Pfam" id="PF07734">
    <property type="entry name" value="FBA_1"/>
    <property type="match status" value="1"/>
</dbReference>
<dbReference type="InterPro" id="IPR017451">
    <property type="entry name" value="F-box-assoc_interact_dom"/>
</dbReference>
<protein>
    <recommendedName>
        <fullName evidence="1">F-box domain-containing protein</fullName>
    </recommendedName>
</protein>
<dbReference type="Proteomes" id="UP001443914">
    <property type="component" value="Unassembled WGS sequence"/>
</dbReference>
<dbReference type="InterPro" id="IPR050796">
    <property type="entry name" value="SCF_F-box_component"/>
</dbReference>
<accession>A0AAW1JBD0</accession>
<dbReference type="SUPFAM" id="SSF81383">
    <property type="entry name" value="F-box domain"/>
    <property type="match status" value="1"/>
</dbReference>